<proteinExistence type="predicted"/>
<dbReference type="GO" id="GO:0046872">
    <property type="term" value="F:metal ion binding"/>
    <property type="evidence" value="ECO:0007669"/>
    <property type="project" value="UniProtKB-KW"/>
</dbReference>
<evidence type="ECO:0000259" key="8">
    <source>
        <dbReference type="PROSITE" id="PS51007"/>
    </source>
</evidence>
<keyword evidence="7" id="KW-0732">Signal</keyword>
<accession>A0A941DRK0</accession>
<dbReference type="PANTHER" id="PTHR33751:SF9">
    <property type="entry name" value="CYTOCHROME C4"/>
    <property type="match status" value="1"/>
</dbReference>
<dbReference type="AlphaFoldDB" id="A0A941DRK0"/>
<feature type="domain" description="Cytochrome c" evidence="8">
    <location>
        <begin position="23"/>
        <end position="109"/>
    </location>
</feature>
<dbReference type="PROSITE" id="PS51007">
    <property type="entry name" value="CYTC"/>
    <property type="match status" value="1"/>
</dbReference>
<keyword evidence="5 6" id="KW-0408">Iron</keyword>
<keyword evidence="3 6" id="KW-0479">Metal-binding</keyword>
<dbReference type="Pfam" id="PF00034">
    <property type="entry name" value="Cytochrom_C"/>
    <property type="match status" value="1"/>
</dbReference>
<dbReference type="PANTHER" id="PTHR33751">
    <property type="entry name" value="CBB3-TYPE CYTOCHROME C OXIDASE SUBUNIT FIXP"/>
    <property type="match status" value="1"/>
</dbReference>
<gene>
    <name evidence="9" type="ORF">KDM89_11450</name>
</gene>
<dbReference type="GO" id="GO:0020037">
    <property type="term" value="F:heme binding"/>
    <property type="evidence" value="ECO:0007669"/>
    <property type="project" value="InterPro"/>
</dbReference>
<keyword evidence="2 6" id="KW-0349">Heme</keyword>
<keyword evidence="10" id="KW-1185">Reference proteome</keyword>
<evidence type="ECO:0000256" key="6">
    <source>
        <dbReference type="PROSITE-ProRule" id="PRU00433"/>
    </source>
</evidence>
<dbReference type="RefSeq" id="WP_212688062.1">
    <property type="nucleotide sequence ID" value="NZ_JAGSPN010000007.1"/>
</dbReference>
<dbReference type="InterPro" id="IPR036909">
    <property type="entry name" value="Cyt_c-like_dom_sf"/>
</dbReference>
<keyword evidence="4" id="KW-0249">Electron transport</keyword>
<evidence type="ECO:0000256" key="1">
    <source>
        <dbReference type="ARBA" id="ARBA00022448"/>
    </source>
</evidence>
<feature type="chain" id="PRO_5037199315" evidence="7">
    <location>
        <begin position="22"/>
        <end position="116"/>
    </location>
</feature>
<sequence length="116" mass="11994">MKALITIAGAGLLLASQDVFAAGNIEAGKAAAEKFNCASCHGKDFQSPIDPAYPKLAGQHQDYLAQALKAYQRGDKGPNGRANAIMGGQAKALSAADIENIAAYLHSLPGTLVLQK</sequence>
<evidence type="ECO:0000256" key="5">
    <source>
        <dbReference type="ARBA" id="ARBA00023004"/>
    </source>
</evidence>
<reference evidence="9" key="1">
    <citation type="submission" date="2021-04" db="EMBL/GenBank/DDBJ databases">
        <title>novel species isolated from subtropical streams in China.</title>
        <authorList>
            <person name="Lu H."/>
        </authorList>
    </citation>
    <scope>NUCLEOTIDE SEQUENCE</scope>
    <source>
        <strain evidence="9">LFS511W</strain>
    </source>
</reference>
<evidence type="ECO:0000313" key="9">
    <source>
        <dbReference type="EMBL" id="MBR7782761.1"/>
    </source>
</evidence>
<organism evidence="9 10">
    <name type="scientific">Undibacterium luofuense</name>
    <dbReference type="NCBI Taxonomy" id="2828733"/>
    <lineage>
        <taxon>Bacteria</taxon>
        <taxon>Pseudomonadati</taxon>
        <taxon>Pseudomonadota</taxon>
        <taxon>Betaproteobacteria</taxon>
        <taxon>Burkholderiales</taxon>
        <taxon>Oxalobacteraceae</taxon>
        <taxon>Undibacterium</taxon>
    </lineage>
</organism>
<dbReference type="SUPFAM" id="SSF46626">
    <property type="entry name" value="Cytochrome c"/>
    <property type="match status" value="1"/>
</dbReference>
<dbReference type="GO" id="GO:0009055">
    <property type="term" value="F:electron transfer activity"/>
    <property type="evidence" value="ECO:0007669"/>
    <property type="project" value="InterPro"/>
</dbReference>
<dbReference type="InterPro" id="IPR009056">
    <property type="entry name" value="Cyt_c-like_dom"/>
</dbReference>
<comment type="caution">
    <text evidence="9">The sequence shown here is derived from an EMBL/GenBank/DDBJ whole genome shotgun (WGS) entry which is preliminary data.</text>
</comment>
<dbReference type="Gene3D" id="1.10.760.10">
    <property type="entry name" value="Cytochrome c-like domain"/>
    <property type="match status" value="1"/>
</dbReference>
<dbReference type="InterPro" id="IPR050597">
    <property type="entry name" value="Cytochrome_c_Oxidase_Subunit"/>
</dbReference>
<dbReference type="EMBL" id="JAGSPN010000007">
    <property type="protein sequence ID" value="MBR7782761.1"/>
    <property type="molecule type" value="Genomic_DNA"/>
</dbReference>
<evidence type="ECO:0000256" key="4">
    <source>
        <dbReference type="ARBA" id="ARBA00022982"/>
    </source>
</evidence>
<evidence type="ECO:0000313" key="10">
    <source>
        <dbReference type="Proteomes" id="UP000680067"/>
    </source>
</evidence>
<evidence type="ECO:0000256" key="7">
    <source>
        <dbReference type="SAM" id="SignalP"/>
    </source>
</evidence>
<name>A0A941DRK0_9BURK</name>
<evidence type="ECO:0000256" key="3">
    <source>
        <dbReference type="ARBA" id="ARBA00022723"/>
    </source>
</evidence>
<evidence type="ECO:0000256" key="2">
    <source>
        <dbReference type="ARBA" id="ARBA00022617"/>
    </source>
</evidence>
<protein>
    <submittedName>
        <fullName evidence="9">Cytochrome c</fullName>
    </submittedName>
</protein>
<keyword evidence="1" id="KW-0813">Transport</keyword>
<feature type="signal peptide" evidence="7">
    <location>
        <begin position="1"/>
        <end position="21"/>
    </location>
</feature>
<dbReference type="Proteomes" id="UP000680067">
    <property type="component" value="Unassembled WGS sequence"/>
</dbReference>